<feature type="region of interest" description="Disordered" evidence="1">
    <location>
        <begin position="357"/>
        <end position="380"/>
    </location>
</feature>
<dbReference type="AlphaFoldDB" id="A0A8H3ZCD3"/>
<protein>
    <recommendedName>
        <fullName evidence="4">S-adenosyl-L-methionine-dependent methyltransferase</fullName>
    </recommendedName>
</protein>
<dbReference type="CDD" id="cd02440">
    <property type="entry name" value="AdoMet_MTases"/>
    <property type="match status" value="1"/>
</dbReference>
<dbReference type="GO" id="GO:0008168">
    <property type="term" value="F:methyltransferase activity"/>
    <property type="evidence" value="ECO:0007669"/>
    <property type="project" value="TreeGrafter"/>
</dbReference>
<name>A0A8H3ZCD3_VENIN</name>
<evidence type="ECO:0008006" key="4">
    <source>
        <dbReference type="Google" id="ProtNLM"/>
    </source>
</evidence>
<dbReference type="EMBL" id="WNWS01000010">
    <property type="protein sequence ID" value="KAE9988182.1"/>
    <property type="molecule type" value="Genomic_DNA"/>
</dbReference>
<reference evidence="2 3" key="1">
    <citation type="submission" date="2018-12" db="EMBL/GenBank/DDBJ databases">
        <title>Venturia inaequalis Genome Resource.</title>
        <authorList>
            <person name="Lichtner F.J."/>
        </authorList>
    </citation>
    <scope>NUCLEOTIDE SEQUENCE [LARGE SCALE GENOMIC DNA]</scope>
    <source>
        <strain evidence="2 3">120213</strain>
    </source>
</reference>
<dbReference type="PANTHER" id="PTHR43591:SF24">
    <property type="entry name" value="2-METHOXY-6-POLYPRENYL-1,4-BENZOQUINOL METHYLASE, MITOCHONDRIAL"/>
    <property type="match status" value="1"/>
</dbReference>
<dbReference type="InterPro" id="IPR029063">
    <property type="entry name" value="SAM-dependent_MTases_sf"/>
</dbReference>
<sequence>MATANSNSDQSHPSLNRLEYDRLECEDTQDEESLLLQDDDCSSRPLSECFDELSLRESLLNLNEHGRTYTRDEAANYMLPNDSKEHRRLEIQYLIITALMRGNHYLAPLSKDPKHAPKRILDMGCGTGVWCFDMAKEFKNARIIGIDIDRAAWASRPLPDNVTLALGNMHQDPWGGPYDFIHTRFMLGTAPNFKTVIQQAYNNLEPGGWMESQELWPKSGCDDNTMPKDFILQEWEEFQDKVAMEVAPVRIADKLRRWFREVGFVDVRQEIFTIPLNGWPKDARLHVLGRNWCEQLCDGMEAFTMKYFTSHPLYWTPAEVTVYLAKVRTAIKDKNVHGYHRVFVVWGRKPTREEQAAKAAAKAAANPGSIAKKPVTNSSL</sequence>
<evidence type="ECO:0000256" key="1">
    <source>
        <dbReference type="SAM" id="MobiDB-lite"/>
    </source>
</evidence>
<dbReference type="Pfam" id="PF13489">
    <property type="entry name" value="Methyltransf_23"/>
    <property type="match status" value="1"/>
</dbReference>
<gene>
    <name evidence="2" type="ORF">EG328_000138</name>
</gene>
<accession>A0A8H3ZCD3</accession>
<dbReference type="PANTHER" id="PTHR43591">
    <property type="entry name" value="METHYLTRANSFERASE"/>
    <property type="match status" value="1"/>
</dbReference>
<evidence type="ECO:0000313" key="3">
    <source>
        <dbReference type="Proteomes" id="UP000447873"/>
    </source>
</evidence>
<proteinExistence type="predicted"/>
<comment type="caution">
    <text evidence="2">The sequence shown here is derived from an EMBL/GenBank/DDBJ whole genome shotgun (WGS) entry which is preliminary data.</text>
</comment>
<organism evidence="2 3">
    <name type="scientific">Venturia inaequalis</name>
    <name type="common">Apple scab fungus</name>
    <dbReference type="NCBI Taxonomy" id="5025"/>
    <lineage>
        <taxon>Eukaryota</taxon>
        <taxon>Fungi</taxon>
        <taxon>Dikarya</taxon>
        <taxon>Ascomycota</taxon>
        <taxon>Pezizomycotina</taxon>
        <taxon>Dothideomycetes</taxon>
        <taxon>Pleosporomycetidae</taxon>
        <taxon>Venturiales</taxon>
        <taxon>Venturiaceae</taxon>
        <taxon>Venturia</taxon>
    </lineage>
</organism>
<dbReference type="Gene3D" id="3.40.50.150">
    <property type="entry name" value="Vaccinia Virus protein VP39"/>
    <property type="match status" value="1"/>
</dbReference>
<evidence type="ECO:0000313" key="2">
    <source>
        <dbReference type="EMBL" id="KAE9988182.1"/>
    </source>
</evidence>
<dbReference type="SUPFAM" id="SSF53335">
    <property type="entry name" value="S-adenosyl-L-methionine-dependent methyltransferases"/>
    <property type="match status" value="1"/>
</dbReference>
<dbReference type="Proteomes" id="UP000447873">
    <property type="component" value="Unassembled WGS sequence"/>
</dbReference>